<dbReference type="Proteomes" id="UP000886824">
    <property type="component" value="Unassembled WGS sequence"/>
</dbReference>
<name>A0A9D2CEA0_9FIRM</name>
<comment type="caution">
    <text evidence="1">The sequence shown here is derived from an EMBL/GenBank/DDBJ whole genome shotgun (WGS) entry which is preliminary data.</text>
</comment>
<organism evidence="1 2">
    <name type="scientific">Candidatus Intestinimonas merdavium</name>
    <dbReference type="NCBI Taxonomy" id="2838622"/>
    <lineage>
        <taxon>Bacteria</taxon>
        <taxon>Bacillati</taxon>
        <taxon>Bacillota</taxon>
        <taxon>Clostridia</taxon>
        <taxon>Eubacteriales</taxon>
        <taxon>Intestinimonas</taxon>
    </lineage>
</organism>
<proteinExistence type="predicted"/>
<gene>
    <name evidence="1" type="ORF">H9826_04860</name>
</gene>
<evidence type="ECO:0000313" key="2">
    <source>
        <dbReference type="Proteomes" id="UP000886824"/>
    </source>
</evidence>
<dbReference type="EMBL" id="DXCX01000049">
    <property type="protein sequence ID" value="HIY73289.1"/>
    <property type="molecule type" value="Genomic_DNA"/>
</dbReference>
<accession>A0A9D2CEA0</accession>
<reference evidence="1" key="2">
    <citation type="submission" date="2021-04" db="EMBL/GenBank/DDBJ databases">
        <authorList>
            <person name="Gilroy R."/>
        </authorList>
    </citation>
    <scope>NUCLEOTIDE SEQUENCE</scope>
    <source>
        <strain evidence="1">CHK33-7979</strain>
    </source>
</reference>
<sequence>MRIKAALYNAEHLEYGLVSIPFPIPQDEYSETVRMLEALDIGGPRARDCTVEEIEGSVPSLKCLEGRKINVDELDYLAKRLDSFTDGELAQFQGMAVKMGLNDMTDLINLTFCCQEATVITDFSDLEQIGRDHYMNLHGGCASMEELEQLDGVETALLLISENEGTVTPYGVVYDNGMQLSQGYQGRNFPAYLYEDSLLTVTLRPIHADANDSQAVWLYLPTSELQIERMLCRDGMESEDFARLEIQANNLPAAIQTVCDLELESVFDLNAMCAAISTLTQADRLKLDAAAGFAKPESVAEICRLAENLDLFDFVPNVHTPEEYGRYMIQNSGQFSYDSDLDEFYDYGKYGRRCMEQNQGMFWCPLTRVTLQVSESPADIASAVSAGDFFLSHAPLAVG</sequence>
<dbReference type="AlphaFoldDB" id="A0A9D2CEA0"/>
<evidence type="ECO:0008006" key="3">
    <source>
        <dbReference type="Google" id="ProtNLM"/>
    </source>
</evidence>
<evidence type="ECO:0000313" key="1">
    <source>
        <dbReference type="EMBL" id="HIY73289.1"/>
    </source>
</evidence>
<protein>
    <recommendedName>
        <fullName evidence="3">Antirestriction protein (ArdA)</fullName>
    </recommendedName>
</protein>
<reference evidence="1" key="1">
    <citation type="journal article" date="2021" name="PeerJ">
        <title>Extensive microbial diversity within the chicken gut microbiome revealed by metagenomics and culture.</title>
        <authorList>
            <person name="Gilroy R."/>
            <person name="Ravi A."/>
            <person name="Getino M."/>
            <person name="Pursley I."/>
            <person name="Horton D.L."/>
            <person name="Alikhan N.F."/>
            <person name="Baker D."/>
            <person name="Gharbi K."/>
            <person name="Hall N."/>
            <person name="Watson M."/>
            <person name="Adriaenssens E.M."/>
            <person name="Foster-Nyarko E."/>
            <person name="Jarju S."/>
            <person name="Secka A."/>
            <person name="Antonio M."/>
            <person name="Oren A."/>
            <person name="Chaudhuri R.R."/>
            <person name="La Ragione R."/>
            <person name="Hildebrand F."/>
            <person name="Pallen M.J."/>
        </authorList>
    </citation>
    <scope>NUCLEOTIDE SEQUENCE</scope>
    <source>
        <strain evidence="1">CHK33-7979</strain>
    </source>
</reference>